<keyword evidence="3" id="KW-0694">RNA-binding</keyword>
<dbReference type="GO" id="GO:0003723">
    <property type="term" value="F:RNA binding"/>
    <property type="evidence" value="ECO:0007669"/>
    <property type="project" value="UniProtKB-KW"/>
</dbReference>
<evidence type="ECO:0000256" key="4">
    <source>
        <dbReference type="ARBA" id="ARBA00023118"/>
    </source>
</evidence>
<reference evidence="5 6" key="1">
    <citation type="submission" date="2019-06" db="EMBL/GenBank/DDBJ databases">
        <title>Nitrosomonas stercoris KYUHI-S whole genome shotgun sequence.</title>
        <authorList>
            <person name="Nakagawa T."/>
            <person name="Tsuchiya Y."/>
            <person name="Takahashi R."/>
        </authorList>
    </citation>
    <scope>NUCLEOTIDE SEQUENCE [LARGE SCALE GENOMIC DNA]</scope>
    <source>
        <strain evidence="5 6">KYUHI-S</strain>
    </source>
</reference>
<dbReference type="GO" id="GO:0051607">
    <property type="term" value="P:defense response to virus"/>
    <property type="evidence" value="ECO:0007669"/>
    <property type="project" value="UniProtKB-KW"/>
</dbReference>
<sequence>MTLLRAILRLHSPLGTPLAGDTLFGQLCHAVREMLGEEKLETLLDGYTAGNPWLVVSDGFPSGYLPRPTVPAALQANNEEDPAKRKEAKGKRWIPHHQIVQPLHQLLGSAVSDKEVYGEQSSPIQAVAFHNTLNRLTGTTGAGEFAPYTQSQIFYQPDQHMDVWCALDEDRLPRAILFQLLEYIGNAGYGRDASIGLGKFAVEQVEEAALPKHVHPNANVYWTLAPCAPQGNDFDAARSYWQVLTRFGRHGGTLALSANPFKQPLLLAATGAIFAPTNNTAQTRFIGNGLTKVSLMQTAAVHQGYAPVLGIRMEASV</sequence>
<gene>
    <name evidence="5" type="ORF">Nstercoris_00853</name>
</gene>
<dbReference type="KEGG" id="nst:Nstercoris_00853"/>
<organism evidence="5 6">
    <name type="scientific">Nitrosomonas stercoris</name>
    <dbReference type="NCBI Taxonomy" id="1444684"/>
    <lineage>
        <taxon>Bacteria</taxon>
        <taxon>Pseudomonadati</taxon>
        <taxon>Pseudomonadota</taxon>
        <taxon>Betaproteobacteria</taxon>
        <taxon>Nitrosomonadales</taxon>
        <taxon>Nitrosomonadaceae</taxon>
        <taxon>Nitrosomonas</taxon>
    </lineage>
</organism>
<dbReference type="Proteomes" id="UP000316473">
    <property type="component" value="Chromosome"/>
</dbReference>
<keyword evidence="4" id="KW-0051">Antiviral defense</keyword>
<evidence type="ECO:0000256" key="1">
    <source>
        <dbReference type="ARBA" id="ARBA00005772"/>
    </source>
</evidence>
<comment type="similarity">
    <text evidence="1">Belongs to the CRISPR-associated Csm4 family.</text>
</comment>
<proteinExistence type="inferred from homology"/>
<dbReference type="EMBL" id="AP019755">
    <property type="protein sequence ID" value="BBL34614.1"/>
    <property type="molecule type" value="Genomic_DNA"/>
</dbReference>
<evidence type="ECO:0000256" key="2">
    <source>
        <dbReference type="ARBA" id="ARBA00016109"/>
    </source>
</evidence>
<protein>
    <recommendedName>
        <fullName evidence="2">CRISPR system Cms protein Csm4</fullName>
    </recommendedName>
</protein>
<accession>A0A4Y1YKR6</accession>
<dbReference type="NCBIfam" id="TIGR01903">
    <property type="entry name" value="cas5_csm4"/>
    <property type="match status" value="1"/>
</dbReference>
<evidence type="ECO:0000313" key="6">
    <source>
        <dbReference type="Proteomes" id="UP000316473"/>
    </source>
</evidence>
<dbReference type="AlphaFoldDB" id="A0A4Y1YKR6"/>
<evidence type="ECO:0000256" key="3">
    <source>
        <dbReference type="ARBA" id="ARBA00022884"/>
    </source>
</evidence>
<evidence type="ECO:0000313" key="5">
    <source>
        <dbReference type="EMBL" id="BBL34614.1"/>
    </source>
</evidence>
<keyword evidence="6" id="KW-1185">Reference proteome</keyword>
<name>A0A4Y1YKR6_9PROT</name>
<dbReference type="InterPro" id="IPR005510">
    <property type="entry name" value="Csm4"/>
</dbReference>